<dbReference type="AlphaFoldDB" id="A0AA37BMD6"/>
<reference evidence="1" key="2">
    <citation type="submission" date="2022-09" db="EMBL/GenBank/DDBJ databases">
        <authorList>
            <person name="Sun Q."/>
            <person name="Ohkuma M."/>
        </authorList>
    </citation>
    <scope>NUCLEOTIDE SEQUENCE</scope>
    <source>
        <strain evidence="1">JCM 3093</strain>
    </source>
</reference>
<protein>
    <submittedName>
        <fullName evidence="1">Uncharacterized protein</fullName>
    </submittedName>
</protein>
<dbReference type="RefSeq" id="WP_191897559.1">
    <property type="nucleotide sequence ID" value="NZ_BMQD01000023.1"/>
</dbReference>
<comment type="caution">
    <text evidence="1">The sequence shown here is derived from an EMBL/GenBank/DDBJ whole genome shotgun (WGS) entry which is preliminary data.</text>
</comment>
<dbReference type="EMBL" id="BMQD01000023">
    <property type="protein sequence ID" value="GGK90636.1"/>
    <property type="molecule type" value="Genomic_DNA"/>
</dbReference>
<reference evidence="1" key="1">
    <citation type="journal article" date="2014" name="Int. J. Syst. Evol. Microbiol.">
        <title>Complete genome sequence of Corynebacterium casei LMG S-19264T (=DSM 44701T), isolated from a smear-ripened cheese.</title>
        <authorList>
            <consortium name="US DOE Joint Genome Institute (JGI-PGF)"/>
            <person name="Walter F."/>
            <person name="Albersmeier A."/>
            <person name="Kalinowski J."/>
            <person name="Ruckert C."/>
        </authorList>
    </citation>
    <scope>NUCLEOTIDE SEQUENCE</scope>
    <source>
        <strain evidence="1">JCM 3093</strain>
    </source>
</reference>
<evidence type="ECO:0000313" key="2">
    <source>
        <dbReference type="Proteomes" id="UP000627984"/>
    </source>
</evidence>
<proteinExistence type="predicted"/>
<sequence length="101" mass="11111">MADPTLITADEAVEVLTATAFEITDEESERYGEKIIHCFAGMLGADWPLQTALDLLETAQTIAWINHWASHDLAVMDAEGKVRFFDVKRPTTSISSKGDGQ</sequence>
<name>A0AA37BMD6_9ACTN</name>
<organism evidence="1 2">
    <name type="scientific">Planomonospora parontospora</name>
    <dbReference type="NCBI Taxonomy" id="58119"/>
    <lineage>
        <taxon>Bacteria</taxon>
        <taxon>Bacillati</taxon>
        <taxon>Actinomycetota</taxon>
        <taxon>Actinomycetes</taxon>
        <taxon>Streptosporangiales</taxon>
        <taxon>Streptosporangiaceae</taxon>
        <taxon>Planomonospora</taxon>
    </lineage>
</organism>
<accession>A0AA37BMD6</accession>
<dbReference type="Proteomes" id="UP000627984">
    <property type="component" value="Unassembled WGS sequence"/>
</dbReference>
<evidence type="ECO:0000313" key="1">
    <source>
        <dbReference type="EMBL" id="GGK90636.1"/>
    </source>
</evidence>
<gene>
    <name evidence="1" type="ORF">GCM10010126_57600</name>
</gene>